<comment type="subcellular location">
    <subcellularLocation>
        <location evidence="1">Membrane</location>
        <topology evidence="1">Multi-pass membrane protein</topology>
    </subcellularLocation>
</comment>
<evidence type="ECO:0000313" key="7">
    <source>
        <dbReference type="EMBL" id="SLN66338.1"/>
    </source>
</evidence>
<reference evidence="7 8" key="1">
    <citation type="submission" date="2017-03" db="EMBL/GenBank/DDBJ databases">
        <authorList>
            <person name="Afonso C.L."/>
            <person name="Miller P.J."/>
            <person name="Scott M.A."/>
            <person name="Spackman E."/>
            <person name="Goraichik I."/>
            <person name="Dimitrov K.M."/>
            <person name="Suarez D.L."/>
            <person name="Swayne D.E."/>
        </authorList>
    </citation>
    <scope>NUCLEOTIDE SEQUENCE [LARGE SCALE GENOMIC DNA]</scope>
    <source>
        <strain evidence="7 8">CECT 7639</strain>
    </source>
</reference>
<keyword evidence="4 5" id="KW-0472">Membrane</keyword>
<keyword evidence="3 5" id="KW-1133">Transmembrane helix</keyword>
<accession>A0A1Y5TNJ7</accession>
<dbReference type="EMBL" id="FWFO01000004">
    <property type="protein sequence ID" value="SLN66338.1"/>
    <property type="molecule type" value="Genomic_DNA"/>
</dbReference>
<feature type="transmembrane region" description="Helical" evidence="5">
    <location>
        <begin position="36"/>
        <end position="55"/>
    </location>
</feature>
<name>A0A1Y5TNJ7_9RHOB</name>
<proteinExistence type="predicted"/>
<feature type="transmembrane region" description="Helical" evidence="5">
    <location>
        <begin position="118"/>
        <end position="137"/>
    </location>
</feature>
<dbReference type="Proteomes" id="UP000193077">
    <property type="component" value="Unassembled WGS sequence"/>
</dbReference>
<dbReference type="AlphaFoldDB" id="A0A1Y5TNJ7"/>
<evidence type="ECO:0000256" key="2">
    <source>
        <dbReference type="ARBA" id="ARBA00022692"/>
    </source>
</evidence>
<evidence type="ECO:0000256" key="5">
    <source>
        <dbReference type="SAM" id="Phobius"/>
    </source>
</evidence>
<protein>
    <submittedName>
        <fullName evidence="7">NnrU protein</fullName>
    </submittedName>
</protein>
<evidence type="ECO:0000256" key="3">
    <source>
        <dbReference type="ARBA" id="ARBA00022989"/>
    </source>
</evidence>
<gene>
    <name evidence="7" type="ORF">TRL7639_03767</name>
</gene>
<dbReference type="Pfam" id="PF07298">
    <property type="entry name" value="NnrU"/>
    <property type="match status" value="1"/>
</dbReference>
<dbReference type="OrthoDB" id="5293641at2"/>
<evidence type="ECO:0000313" key="8">
    <source>
        <dbReference type="Proteomes" id="UP000193077"/>
    </source>
</evidence>
<dbReference type="RefSeq" id="WP_085797411.1">
    <property type="nucleotide sequence ID" value="NZ_FWFO01000004.1"/>
</dbReference>
<keyword evidence="8" id="KW-1185">Reference proteome</keyword>
<evidence type="ECO:0000256" key="4">
    <source>
        <dbReference type="ARBA" id="ARBA00023136"/>
    </source>
</evidence>
<evidence type="ECO:0000259" key="6">
    <source>
        <dbReference type="Pfam" id="PF07298"/>
    </source>
</evidence>
<dbReference type="InterPro" id="IPR009915">
    <property type="entry name" value="NnrU_dom"/>
</dbReference>
<dbReference type="GO" id="GO:0016020">
    <property type="term" value="C:membrane"/>
    <property type="evidence" value="ECO:0007669"/>
    <property type="project" value="UniProtKB-SubCell"/>
</dbReference>
<sequence length="184" mass="19850">MGFGLLILGVALWWAPHLFKRVMPEQRAAMGNAGRGMVALALVVSIVLMVIGYRATDFIYVWAPPSFMVHINNLLVLIAIWMMSPAGQKGLLLNKVRHPMLAGFKAWALAHLLVNGDLASIILFGGLLAWAVVEVIVINKSEPDWTPGEPGTLAKDAMFFVASIVLLAIIGYIHGLVGPSPFPG</sequence>
<keyword evidence="2 5" id="KW-0812">Transmembrane</keyword>
<feature type="domain" description="NnrU" evidence="6">
    <location>
        <begin position="5"/>
        <end position="178"/>
    </location>
</feature>
<feature type="transmembrane region" description="Helical" evidence="5">
    <location>
        <begin position="157"/>
        <end position="177"/>
    </location>
</feature>
<feature type="transmembrane region" description="Helical" evidence="5">
    <location>
        <begin position="67"/>
        <end position="84"/>
    </location>
</feature>
<evidence type="ECO:0000256" key="1">
    <source>
        <dbReference type="ARBA" id="ARBA00004141"/>
    </source>
</evidence>
<organism evidence="7 8">
    <name type="scientific">Falsiruegeria litorea R37</name>
    <dbReference type="NCBI Taxonomy" id="1200284"/>
    <lineage>
        <taxon>Bacteria</taxon>
        <taxon>Pseudomonadati</taxon>
        <taxon>Pseudomonadota</taxon>
        <taxon>Alphaproteobacteria</taxon>
        <taxon>Rhodobacterales</taxon>
        <taxon>Roseobacteraceae</taxon>
        <taxon>Falsiruegeria</taxon>
    </lineage>
</organism>